<evidence type="ECO:0000313" key="2">
    <source>
        <dbReference type="Proteomes" id="UP000828390"/>
    </source>
</evidence>
<protein>
    <submittedName>
        <fullName evidence="1">Uncharacterized protein</fullName>
    </submittedName>
</protein>
<proteinExistence type="predicted"/>
<dbReference type="AlphaFoldDB" id="A0A9D4J7C0"/>
<reference evidence="1" key="1">
    <citation type="journal article" date="2019" name="bioRxiv">
        <title>The Genome of the Zebra Mussel, Dreissena polymorpha: A Resource for Invasive Species Research.</title>
        <authorList>
            <person name="McCartney M.A."/>
            <person name="Auch B."/>
            <person name="Kono T."/>
            <person name="Mallez S."/>
            <person name="Zhang Y."/>
            <person name="Obille A."/>
            <person name="Becker A."/>
            <person name="Abrahante J.E."/>
            <person name="Garbe J."/>
            <person name="Badalamenti J.P."/>
            <person name="Herman A."/>
            <person name="Mangelson H."/>
            <person name="Liachko I."/>
            <person name="Sullivan S."/>
            <person name="Sone E.D."/>
            <person name="Koren S."/>
            <person name="Silverstein K.A.T."/>
            <person name="Beckman K.B."/>
            <person name="Gohl D.M."/>
        </authorList>
    </citation>
    <scope>NUCLEOTIDE SEQUENCE</scope>
    <source>
        <strain evidence="1">Duluth1</strain>
        <tissue evidence="1">Whole animal</tissue>
    </source>
</reference>
<sequence length="197" mass="21808">MNDYYVEPCQGLNVVVTRVVRAAGEKPLICFVNSSDNIQTLKCGKLIGIAHETLEIIDIPLVSGAISLNSLATSNVESSKLNVVNTSLRGREINCASINVNNIDCGLPSFSEHLKEVFQLSKEKLTDCQSIKLSRPLTEYADVFAESEYDLGNFTSIEHTIDTDDAKPIKQRMRRTQTCFVNEEEAHLNKMLDAGVI</sequence>
<accession>A0A9D4J7C0</accession>
<reference evidence="1" key="2">
    <citation type="submission" date="2020-11" db="EMBL/GenBank/DDBJ databases">
        <authorList>
            <person name="McCartney M.A."/>
            <person name="Auch B."/>
            <person name="Kono T."/>
            <person name="Mallez S."/>
            <person name="Becker A."/>
            <person name="Gohl D.M."/>
            <person name="Silverstein K.A.T."/>
            <person name="Koren S."/>
            <person name="Bechman K.B."/>
            <person name="Herman A."/>
            <person name="Abrahante J.E."/>
            <person name="Garbe J."/>
        </authorList>
    </citation>
    <scope>NUCLEOTIDE SEQUENCE</scope>
    <source>
        <strain evidence="1">Duluth1</strain>
        <tissue evidence="1">Whole animal</tissue>
    </source>
</reference>
<comment type="caution">
    <text evidence="1">The sequence shown here is derived from an EMBL/GenBank/DDBJ whole genome shotgun (WGS) entry which is preliminary data.</text>
</comment>
<name>A0A9D4J7C0_DREPO</name>
<evidence type="ECO:0000313" key="1">
    <source>
        <dbReference type="EMBL" id="KAH3801185.1"/>
    </source>
</evidence>
<dbReference type="EMBL" id="JAIWYP010000007">
    <property type="protein sequence ID" value="KAH3801185.1"/>
    <property type="molecule type" value="Genomic_DNA"/>
</dbReference>
<organism evidence="1 2">
    <name type="scientific">Dreissena polymorpha</name>
    <name type="common">Zebra mussel</name>
    <name type="synonym">Mytilus polymorpha</name>
    <dbReference type="NCBI Taxonomy" id="45954"/>
    <lineage>
        <taxon>Eukaryota</taxon>
        <taxon>Metazoa</taxon>
        <taxon>Spiralia</taxon>
        <taxon>Lophotrochozoa</taxon>
        <taxon>Mollusca</taxon>
        <taxon>Bivalvia</taxon>
        <taxon>Autobranchia</taxon>
        <taxon>Heteroconchia</taxon>
        <taxon>Euheterodonta</taxon>
        <taxon>Imparidentia</taxon>
        <taxon>Neoheterodontei</taxon>
        <taxon>Myida</taxon>
        <taxon>Dreissenoidea</taxon>
        <taxon>Dreissenidae</taxon>
        <taxon>Dreissena</taxon>
    </lineage>
</organism>
<dbReference type="Proteomes" id="UP000828390">
    <property type="component" value="Unassembled WGS sequence"/>
</dbReference>
<keyword evidence="2" id="KW-1185">Reference proteome</keyword>
<gene>
    <name evidence="1" type="ORF">DPMN_154832</name>
</gene>